<feature type="transmembrane region" description="Helical" evidence="7">
    <location>
        <begin position="328"/>
        <end position="346"/>
    </location>
</feature>
<evidence type="ECO:0000256" key="2">
    <source>
        <dbReference type="ARBA" id="ARBA00022475"/>
    </source>
</evidence>
<sequence length="675" mass="69508">MTAAFLALLFCIASPAQAATNHIRASLLAEKPAKPGETVMLALLMQPDKGWHGYWQNPGDAGLPPELEWTLPAGAKVGPMQFPVPQTLLVAGLMNHVYEHEFAVLIPFTLPADATPGTTLPLSAKASWLACTDAVCVPEDAVLAGTVTVGDGPADARFAGWRAALPAPLDRTGTFTATKEGWRLAIPFPAGAKVDKPHFFVSAEGIVDYAAPQVFRRRDDLLIVDLPRSKSASAEQATTLAGVLALGGDAGGISLVAKAGPVPDEGTPIEGSAAPAGTFTFAALWLAILGALAGGLVLNVMPCVFPILSLKALALARGNAEKAHHEALAYTAGVVLACLGLGAAMLGLRAAGEQVGWAFQLQDPSVVAVLLLLAVAITANFAGLFELPGLSLERGAGSMGAFGTGLLAAFVATPCTGPFMAAAMGAALVLPAWAALAVFAALGVGLALPFLLLGFIPPLRRLLPRPGAWMNTFRRVMAVPMALTVLALGWLAWRLGGASYALFALALAIALVAVLAIAGRMQKQGKPVARWAAPAGVALAALALVVTPRLAAERARGEESLIGAKPFSAAALAQARATGKPVFLYFTADWCLSCKVNEGVAIETDATHDAFAKAGVQVLMGDWTRRDPAITAFLETQGAAGVPLYLWYPAGAAAPQKLPQVLGPETLAGLASTKS</sequence>
<feature type="transmembrane region" description="Helical" evidence="7">
    <location>
        <begin position="433"/>
        <end position="456"/>
    </location>
</feature>
<dbReference type="PANTHER" id="PTHR32234">
    <property type="entry name" value="THIOL:DISULFIDE INTERCHANGE PROTEIN DSBD"/>
    <property type="match status" value="1"/>
</dbReference>
<feature type="chain" id="PRO_5047334373" evidence="8">
    <location>
        <begin position="19"/>
        <end position="675"/>
    </location>
</feature>
<feature type="transmembrane region" description="Helical" evidence="7">
    <location>
        <begin position="476"/>
        <end position="493"/>
    </location>
</feature>
<comment type="subcellular location">
    <subcellularLocation>
        <location evidence="1">Cell membrane</location>
        <topology evidence="1">Multi-pass membrane protein</topology>
    </subcellularLocation>
</comment>
<comment type="caution">
    <text evidence="10">The sequence shown here is derived from an EMBL/GenBank/DDBJ whole genome shotgun (WGS) entry which is preliminary data.</text>
</comment>
<dbReference type="InterPro" id="IPR035671">
    <property type="entry name" value="DsbD_gamma"/>
</dbReference>
<feature type="signal peptide" evidence="8">
    <location>
        <begin position="1"/>
        <end position="18"/>
    </location>
</feature>
<feature type="transmembrane region" description="Helical" evidence="7">
    <location>
        <begin position="282"/>
        <end position="308"/>
    </location>
</feature>
<dbReference type="Pfam" id="PF02683">
    <property type="entry name" value="DsbD_TM"/>
    <property type="match status" value="1"/>
</dbReference>
<evidence type="ECO:0000256" key="6">
    <source>
        <dbReference type="ARBA" id="ARBA00023136"/>
    </source>
</evidence>
<evidence type="ECO:0000313" key="11">
    <source>
        <dbReference type="Proteomes" id="UP001222770"/>
    </source>
</evidence>
<dbReference type="Gene3D" id="3.40.30.10">
    <property type="entry name" value="Glutaredoxin"/>
    <property type="match status" value="1"/>
</dbReference>
<keyword evidence="4" id="KW-0201">Cytochrome c-type biogenesis</keyword>
<evidence type="ECO:0000256" key="8">
    <source>
        <dbReference type="SAM" id="SignalP"/>
    </source>
</evidence>
<protein>
    <submittedName>
        <fullName evidence="10">Protein-disulfide reductase DsbD family protein</fullName>
    </submittedName>
</protein>
<dbReference type="InterPro" id="IPR028250">
    <property type="entry name" value="DsbDN"/>
</dbReference>
<accession>A0ABT6CJU3</accession>
<name>A0ABT6CJU3_9SPHN</name>
<evidence type="ECO:0000256" key="4">
    <source>
        <dbReference type="ARBA" id="ARBA00022748"/>
    </source>
</evidence>
<feature type="transmembrane region" description="Helical" evidence="7">
    <location>
        <begin position="499"/>
        <end position="519"/>
    </location>
</feature>
<dbReference type="SUPFAM" id="SSF52833">
    <property type="entry name" value="Thioredoxin-like"/>
    <property type="match status" value="1"/>
</dbReference>
<dbReference type="Pfam" id="PF11412">
    <property type="entry name" value="DsbD_N"/>
    <property type="match status" value="1"/>
</dbReference>
<gene>
    <name evidence="10" type="ORF">POM99_13185</name>
</gene>
<dbReference type="PANTHER" id="PTHR32234:SF3">
    <property type="entry name" value="SUPPRESSION OF COPPER SENSITIVITY PROTEIN"/>
    <property type="match status" value="1"/>
</dbReference>
<keyword evidence="3 7" id="KW-0812">Transmembrane</keyword>
<keyword evidence="6 7" id="KW-0472">Membrane</keyword>
<organism evidence="10 11">
    <name type="scientific">Novosphingobium cyanobacteriorum</name>
    <dbReference type="NCBI Taxonomy" id="3024215"/>
    <lineage>
        <taxon>Bacteria</taxon>
        <taxon>Pseudomonadati</taxon>
        <taxon>Pseudomonadota</taxon>
        <taxon>Alphaproteobacteria</taxon>
        <taxon>Sphingomonadales</taxon>
        <taxon>Sphingomonadaceae</taxon>
        <taxon>Novosphingobium</taxon>
    </lineage>
</organism>
<keyword evidence="8" id="KW-0732">Signal</keyword>
<dbReference type="InterPro" id="IPR003834">
    <property type="entry name" value="Cyt_c_assmbl_TM_dom"/>
</dbReference>
<feature type="transmembrane region" description="Helical" evidence="7">
    <location>
        <begin position="531"/>
        <end position="551"/>
    </location>
</feature>
<keyword evidence="5 7" id="KW-1133">Transmembrane helix</keyword>
<dbReference type="InterPro" id="IPR036249">
    <property type="entry name" value="Thioredoxin-like_sf"/>
</dbReference>
<evidence type="ECO:0000256" key="7">
    <source>
        <dbReference type="SAM" id="Phobius"/>
    </source>
</evidence>
<dbReference type="EMBL" id="JAROCY010000012">
    <property type="protein sequence ID" value="MDF8334162.1"/>
    <property type="molecule type" value="Genomic_DNA"/>
</dbReference>
<proteinExistence type="predicted"/>
<evidence type="ECO:0000313" key="10">
    <source>
        <dbReference type="EMBL" id="MDF8334162.1"/>
    </source>
</evidence>
<evidence type="ECO:0000256" key="3">
    <source>
        <dbReference type="ARBA" id="ARBA00022692"/>
    </source>
</evidence>
<evidence type="ECO:0000259" key="9">
    <source>
        <dbReference type="PROSITE" id="PS51352"/>
    </source>
</evidence>
<keyword evidence="2" id="KW-1003">Cell membrane</keyword>
<keyword evidence="11" id="KW-1185">Reference proteome</keyword>
<dbReference type="CDD" id="cd02953">
    <property type="entry name" value="DsbDgamma"/>
    <property type="match status" value="1"/>
</dbReference>
<dbReference type="PROSITE" id="PS51352">
    <property type="entry name" value="THIOREDOXIN_2"/>
    <property type="match status" value="1"/>
</dbReference>
<feature type="transmembrane region" description="Helical" evidence="7">
    <location>
        <begin position="366"/>
        <end position="387"/>
    </location>
</feature>
<dbReference type="InterPro" id="IPR013766">
    <property type="entry name" value="Thioredoxin_domain"/>
</dbReference>
<evidence type="ECO:0000256" key="5">
    <source>
        <dbReference type="ARBA" id="ARBA00022989"/>
    </source>
</evidence>
<dbReference type="Pfam" id="PF13899">
    <property type="entry name" value="Thioredoxin_7"/>
    <property type="match status" value="1"/>
</dbReference>
<feature type="domain" description="Thioredoxin" evidence="9">
    <location>
        <begin position="541"/>
        <end position="675"/>
    </location>
</feature>
<evidence type="ECO:0000256" key="1">
    <source>
        <dbReference type="ARBA" id="ARBA00004651"/>
    </source>
</evidence>
<dbReference type="Proteomes" id="UP001222770">
    <property type="component" value="Unassembled WGS sequence"/>
</dbReference>
<reference evidence="10 11" key="1">
    <citation type="submission" date="2023-03" db="EMBL/GenBank/DDBJ databases">
        <title>Novosphingobium cyanobacteriorum sp. nov., isolated from a eutrophic reservoir during the Microcystis bloom period.</title>
        <authorList>
            <person name="Kang M."/>
            <person name="Le V."/>
            <person name="Ko S.-R."/>
            <person name="Lee S.-A."/>
            <person name="Ahn C.-Y."/>
        </authorList>
    </citation>
    <scope>NUCLEOTIDE SEQUENCE [LARGE SCALE GENOMIC DNA]</scope>
    <source>
        <strain evidence="10 11">HBC54</strain>
    </source>
</reference>
<feature type="transmembrane region" description="Helical" evidence="7">
    <location>
        <begin position="399"/>
        <end position="421"/>
    </location>
</feature>